<keyword evidence="1" id="KW-0472">Membrane</keyword>
<evidence type="ECO:0000313" key="2">
    <source>
        <dbReference type="EMBL" id="MFC3659940.1"/>
    </source>
</evidence>
<dbReference type="EMBL" id="JBHRYF010000004">
    <property type="protein sequence ID" value="MFC3659940.1"/>
    <property type="molecule type" value="Genomic_DNA"/>
</dbReference>
<evidence type="ECO:0008006" key="4">
    <source>
        <dbReference type="Google" id="ProtNLM"/>
    </source>
</evidence>
<protein>
    <recommendedName>
        <fullName evidence="4">DUF4175 domain-containing protein</fullName>
    </recommendedName>
</protein>
<keyword evidence="1" id="KW-0812">Transmembrane</keyword>
<organism evidence="2 3">
    <name type="scientific">Luteimonas notoginsengisoli</name>
    <dbReference type="NCBI Taxonomy" id="1578200"/>
    <lineage>
        <taxon>Bacteria</taxon>
        <taxon>Pseudomonadati</taxon>
        <taxon>Pseudomonadota</taxon>
        <taxon>Gammaproteobacteria</taxon>
        <taxon>Lysobacterales</taxon>
        <taxon>Lysobacteraceae</taxon>
        <taxon>Luteimonas</taxon>
    </lineage>
</organism>
<sequence>MFRPRYGYAGAGWAKLLGVLCPMLLVLLLLLRAFLPLPEPIRWLWAATVLAASLSCAVALILLMIGPWQNRLAGIGLGLLAGAILLVREPAYAWAAHLSRLF</sequence>
<feature type="transmembrane region" description="Helical" evidence="1">
    <location>
        <begin position="43"/>
        <end position="65"/>
    </location>
</feature>
<keyword evidence="1" id="KW-1133">Transmembrane helix</keyword>
<reference evidence="3" key="1">
    <citation type="journal article" date="2019" name="Int. J. Syst. Evol. Microbiol.">
        <title>The Global Catalogue of Microorganisms (GCM) 10K type strain sequencing project: providing services to taxonomists for standard genome sequencing and annotation.</title>
        <authorList>
            <consortium name="The Broad Institute Genomics Platform"/>
            <consortium name="The Broad Institute Genome Sequencing Center for Infectious Disease"/>
            <person name="Wu L."/>
            <person name="Ma J."/>
        </authorList>
    </citation>
    <scope>NUCLEOTIDE SEQUENCE [LARGE SCALE GENOMIC DNA]</scope>
    <source>
        <strain evidence="3">KCTC 42211</strain>
    </source>
</reference>
<accession>A0ABV7USI2</accession>
<evidence type="ECO:0000256" key="1">
    <source>
        <dbReference type="SAM" id="Phobius"/>
    </source>
</evidence>
<comment type="caution">
    <text evidence="2">The sequence shown here is derived from an EMBL/GenBank/DDBJ whole genome shotgun (WGS) entry which is preliminary data.</text>
</comment>
<keyword evidence="3" id="KW-1185">Reference proteome</keyword>
<feature type="transmembrane region" description="Helical" evidence="1">
    <location>
        <begin position="12"/>
        <end position="31"/>
    </location>
</feature>
<proteinExistence type="predicted"/>
<dbReference type="RefSeq" id="WP_386708481.1">
    <property type="nucleotide sequence ID" value="NZ_JBHRYF010000004.1"/>
</dbReference>
<evidence type="ECO:0000313" key="3">
    <source>
        <dbReference type="Proteomes" id="UP001595724"/>
    </source>
</evidence>
<dbReference type="Proteomes" id="UP001595724">
    <property type="component" value="Unassembled WGS sequence"/>
</dbReference>
<gene>
    <name evidence="2" type="ORF">ACFOM9_07600</name>
</gene>
<feature type="transmembrane region" description="Helical" evidence="1">
    <location>
        <begin position="72"/>
        <end position="95"/>
    </location>
</feature>
<name>A0ABV7USI2_9GAMM</name>